<sequence>MGKVRGKKERRREVWDSARFTVLSQPRTSRKLSTRLFLDSRRSRSSAIEKSGAEETGGSYQKEPTPSLWVSSPAVGNLPVQVFDGI</sequence>
<protein>
    <submittedName>
        <fullName evidence="2">Uncharacterized protein</fullName>
    </submittedName>
</protein>
<dbReference type="EMBL" id="JAWJWE010000037">
    <property type="protein sequence ID" value="KAK6625984.1"/>
    <property type="molecule type" value="Genomic_DNA"/>
</dbReference>
<evidence type="ECO:0000313" key="2">
    <source>
        <dbReference type="EMBL" id="KAK6625984.1"/>
    </source>
</evidence>
<dbReference type="AlphaFoldDB" id="A0AAN8NY07"/>
<name>A0AAN8NY07_POLSC</name>
<feature type="compositionally biased region" description="Polar residues" evidence="1">
    <location>
        <begin position="58"/>
        <end position="70"/>
    </location>
</feature>
<evidence type="ECO:0000256" key="1">
    <source>
        <dbReference type="SAM" id="MobiDB-lite"/>
    </source>
</evidence>
<reference evidence="2 3" key="1">
    <citation type="submission" date="2023-10" db="EMBL/GenBank/DDBJ databases">
        <title>Genomes of two closely related lineages of the louse Polyplax serrata with different host specificities.</title>
        <authorList>
            <person name="Martinu J."/>
            <person name="Tarabai H."/>
            <person name="Stefka J."/>
            <person name="Hypsa V."/>
        </authorList>
    </citation>
    <scope>NUCLEOTIDE SEQUENCE [LARGE SCALE GENOMIC DNA]</scope>
    <source>
        <strain evidence="2">HR10_N</strain>
    </source>
</reference>
<accession>A0AAN8NY07</accession>
<organism evidence="2 3">
    <name type="scientific">Polyplax serrata</name>
    <name type="common">Common mouse louse</name>
    <dbReference type="NCBI Taxonomy" id="468196"/>
    <lineage>
        <taxon>Eukaryota</taxon>
        <taxon>Metazoa</taxon>
        <taxon>Ecdysozoa</taxon>
        <taxon>Arthropoda</taxon>
        <taxon>Hexapoda</taxon>
        <taxon>Insecta</taxon>
        <taxon>Pterygota</taxon>
        <taxon>Neoptera</taxon>
        <taxon>Paraneoptera</taxon>
        <taxon>Psocodea</taxon>
        <taxon>Troctomorpha</taxon>
        <taxon>Phthiraptera</taxon>
        <taxon>Anoplura</taxon>
        <taxon>Polyplacidae</taxon>
        <taxon>Polyplax</taxon>
    </lineage>
</organism>
<feature type="region of interest" description="Disordered" evidence="1">
    <location>
        <begin position="40"/>
        <end position="71"/>
    </location>
</feature>
<gene>
    <name evidence="2" type="ORF">RUM43_006285</name>
</gene>
<proteinExistence type="predicted"/>
<comment type="caution">
    <text evidence="2">The sequence shown here is derived from an EMBL/GenBank/DDBJ whole genome shotgun (WGS) entry which is preliminary data.</text>
</comment>
<evidence type="ECO:0000313" key="3">
    <source>
        <dbReference type="Proteomes" id="UP001372834"/>
    </source>
</evidence>
<dbReference type="Proteomes" id="UP001372834">
    <property type="component" value="Unassembled WGS sequence"/>
</dbReference>